<feature type="transmembrane region" description="Helical" evidence="1">
    <location>
        <begin position="64"/>
        <end position="85"/>
    </location>
</feature>
<keyword evidence="1" id="KW-0812">Transmembrane</keyword>
<protein>
    <submittedName>
        <fullName evidence="2">Uncharacterized protein</fullName>
    </submittedName>
</protein>
<dbReference type="Proteomes" id="UP000541109">
    <property type="component" value="Unassembled WGS sequence"/>
</dbReference>
<sequence>MYYGICVLASLLVGWMAQIGKKQIGVLWGAITLSTLLVVHALTGSHFQNFYYQWGIDQTFSLHVAQYFFGVVVPTAILVLAVASLPER</sequence>
<reference evidence="2 3" key="1">
    <citation type="submission" date="2020-07" db="EMBL/GenBank/DDBJ databases">
        <title>Stappia sp., F7233, whole genome shotgun sequencing project.</title>
        <authorList>
            <person name="Jiang S."/>
            <person name="Liu Z.W."/>
            <person name="Du Z.J."/>
        </authorList>
    </citation>
    <scope>NUCLEOTIDE SEQUENCE [LARGE SCALE GENOMIC DNA]</scope>
    <source>
        <strain evidence="2 3">F7233</strain>
    </source>
</reference>
<keyword evidence="1" id="KW-1133">Transmembrane helix</keyword>
<accession>A0A839AKH1</accession>
<comment type="caution">
    <text evidence="2">The sequence shown here is derived from an EMBL/GenBank/DDBJ whole genome shotgun (WGS) entry which is preliminary data.</text>
</comment>
<dbReference type="AlphaFoldDB" id="A0A839AKH1"/>
<organism evidence="2 3">
    <name type="scientific">Stappia albiluteola</name>
    <dbReference type="NCBI Taxonomy" id="2758565"/>
    <lineage>
        <taxon>Bacteria</taxon>
        <taxon>Pseudomonadati</taxon>
        <taxon>Pseudomonadota</taxon>
        <taxon>Alphaproteobacteria</taxon>
        <taxon>Hyphomicrobiales</taxon>
        <taxon>Stappiaceae</taxon>
        <taxon>Stappia</taxon>
    </lineage>
</organism>
<evidence type="ECO:0000256" key="1">
    <source>
        <dbReference type="SAM" id="Phobius"/>
    </source>
</evidence>
<dbReference type="RefSeq" id="WP_182168353.1">
    <property type="nucleotide sequence ID" value="NZ_JACFXV010000069.1"/>
</dbReference>
<proteinExistence type="predicted"/>
<evidence type="ECO:0000313" key="3">
    <source>
        <dbReference type="Proteomes" id="UP000541109"/>
    </source>
</evidence>
<keyword evidence="1" id="KW-0472">Membrane</keyword>
<feature type="transmembrane region" description="Helical" evidence="1">
    <location>
        <begin position="26"/>
        <end position="43"/>
    </location>
</feature>
<dbReference type="EMBL" id="JACFXV010000069">
    <property type="protein sequence ID" value="MBA5779528.1"/>
    <property type="molecule type" value="Genomic_DNA"/>
</dbReference>
<name>A0A839AKH1_9HYPH</name>
<gene>
    <name evidence="2" type="ORF">H2509_20550</name>
</gene>
<keyword evidence="3" id="KW-1185">Reference proteome</keyword>
<evidence type="ECO:0000313" key="2">
    <source>
        <dbReference type="EMBL" id="MBA5779528.1"/>
    </source>
</evidence>